<dbReference type="InterPro" id="IPR031815">
    <property type="entry name" value="DUF5074"/>
</dbReference>
<organism evidence="1 2">
    <name type="scientific">Myroides guanonis</name>
    <dbReference type="NCBI Taxonomy" id="1150112"/>
    <lineage>
        <taxon>Bacteria</taxon>
        <taxon>Pseudomonadati</taxon>
        <taxon>Bacteroidota</taxon>
        <taxon>Flavobacteriia</taxon>
        <taxon>Flavobacteriales</taxon>
        <taxon>Flavobacteriaceae</taxon>
        <taxon>Myroides</taxon>
    </lineage>
</organism>
<evidence type="ECO:0000313" key="1">
    <source>
        <dbReference type="EMBL" id="SFJ75755.1"/>
    </source>
</evidence>
<reference evidence="2" key="1">
    <citation type="submission" date="2016-10" db="EMBL/GenBank/DDBJ databases">
        <authorList>
            <person name="Varghese N."/>
            <person name="Submissions S."/>
        </authorList>
    </citation>
    <scope>NUCLEOTIDE SEQUENCE [LARGE SCALE GENOMIC DNA]</scope>
    <source>
        <strain evidence="2">DSM 26542</strain>
    </source>
</reference>
<dbReference type="Pfam" id="PF16819">
    <property type="entry name" value="DUF5074"/>
    <property type="match status" value="1"/>
</dbReference>
<sequence length="485" mass="52897">MIQNFFKRSLPILAVLALASCSSDDNSLLRPAGPQDPTINDDTVIIEDSKASLAVPAKGFYVINEDWFGHDLGTVNYFKNDGSVLYRAYRAANPGETLGLTSQFATIYGENTFLISKQQNRLVVADAKTLKKKALLTDIGGDGRSFVGITSKKGYIATSNGVSIFNIETMSLEGSIAGISGETGNMVRVGDYVFTITKSKGTYVIDTKTDSVEKLIDGNDFAMMVQSKDGNIWVGANKKLIKIDPYTLEITLEVDITEAPITATWYAWTAGSLSASTQQNVLYWAKGNGVVKFDIDSQSLNTAFYNLGKDNQDMQLGFYGASLKVDPLTDKLVLLVKRDGWGDSGSYNWVHIVNNNGGLEKNIVVNGDNGSGGEWGTDDDRYFWFPAMPFFEDANTPEILLNQVILAPDQRIAIALNDKVVDADNTSVSIIKSLKSNDSKVATYEIKQDSLIVTAKGITGKEKLTIIANSNGKSVEKEIRIDVRN</sequence>
<accession>A0A1I3TYC3</accession>
<dbReference type="Proteomes" id="UP000243887">
    <property type="component" value="Unassembled WGS sequence"/>
</dbReference>
<dbReference type="SUPFAM" id="SSF69322">
    <property type="entry name" value="Tricorn protease domain 2"/>
    <property type="match status" value="1"/>
</dbReference>
<evidence type="ECO:0008006" key="3">
    <source>
        <dbReference type="Google" id="ProtNLM"/>
    </source>
</evidence>
<dbReference type="RefSeq" id="WP_090680553.1">
    <property type="nucleotide sequence ID" value="NZ_FORU01000015.1"/>
</dbReference>
<protein>
    <recommendedName>
        <fullName evidence="3">DUF5074 domain-containing protein</fullName>
    </recommendedName>
</protein>
<keyword evidence="2" id="KW-1185">Reference proteome</keyword>
<dbReference type="PROSITE" id="PS51257">
    <property type="entry name" value="PROKAR_LIPOPROTEIN"/>
    <property type="match status" value="1"/>
</dbReference>
<dbReference type="InterPro" id="IPR015943">
    <property type="entry name" value="WD40/YVTN_repeat-like_dom_sf"/>
</dbReference>
<dbReference type="Gene3D" id="2.130.10.10">
    <property type="entry name" value="YVTN repeat-like/Quinoprotein amine dehydrogenase"/>
    <property type="match status" value="1"/>
</dbReference>
<dbReference type="STRING" id="1150112.SAMN04487893_11544"/>
<gene>
    <name evidence="1" type="ORF">SAMN04487893_11544</name>
</gene>
<proteinExistence type="predicted"/>
<dbReference type="OrthoDB" id="1041092at2"/>
<name>A0A1I3TYC3_9FLAO</name>
<dbReference type="AlphaFoldDB" id="A0A1I3TYC3"/>
<dbReference type="EMBL" id="FORU01000015">
    <property type="protein sequence ID" value="SFJ75755.1"/>
    <property type="molecule type" value="Genomic_DNA"/>
</dbReference>
<evidence type="ECO:0000313" key="2">
    <source>
        <dbReference type="Proteomes" id="UP000243887"/>
    </source>
</evidence>